<name>A0A9D4ARI3_9SAUR</name>
<evidence type="ECO:0000313" key="1">
    <source>
        <dbReference type="EMBL" id="KAH1168253.1"/>
    </source>
</evidence>
<reference evidence="1" key="1">
    <citation type="submission" date="2021-09" db="EMBL/GenBank/DDBJ databases">
        <title>The genome of Mauremys mutica provides insights into the evolution of semi-aquatic lifestyle.</title>
        <authorList>
            <person name="Gong S."/>
            <person name="Gao Y."/>
        </authorList>
    </citation>
    <scope>NUCLEOTIDE SEQUENCE</scope>
    <source>
        <strain evidence="1">MM-2020</strain>
        <tissue evidence="1">Muscle</tissue>
    </source>
</reference>
<protein>
    <submittedName>
        <fullName evidence="1">Uncharacterized protein</fullName>
    </submittedName>
</protein>
<comment type="caution">
    <text evidence="1">The sequence shown here is derived from an EMBL/GenBank/DDBJ whole genome shotgun (WGS) entry which is preliminary data.</text>
</comment>
<keyword evidence="2" id="KW-1185">Reference proteome</keyword>
<organism evidence="1 2">
    <name type="scientific">Mauremys mutica</name>
    <name type="common">yellowpond turtle</name>
    <dbReference type="NCBI Taxonomy" id="74926"/>
    <lineage>
        <taxon>Eukaryota</taxon>
        <taxon>Metazoa</taxon>
        <taxon>Chordata</taxon>
        <taxon>Craniata</taxon>
        <taxon>Vertebrata</taxon>
        <taxon>Euteleostomi</taxon>
        <taxon>Archelosauria</taxon>
        <taxon>Testudinata</taxon>
        <taxon>Testudines</taxon>
        <taxon>Cryptodira</taxon>
        <taxon>Durocryptodira</taxon>
        <taxon>Testudinoidea</taxon>
        <taxon>Geoemydidae</taxon>
        <taxon>Geoemydinae</taxon>
        <taxon>Mauremys</taxon>
    </lineage>
</organism>
<sequence length="101" mass="11027">MRAYPALSRVAGCTRPIRCCKRPTSPAPGGRQQCTKVHGWLYSQWVMVDSGCLQKTPPSLQEGRCSLGSNDPPKLLFTWGLSLLPRRELQAGLGLYSPAGL</sequence>
<dbReference type="AlphaFoldDB" id="A0A9D4ARI3"/>
<proteinExistence type="predicted"/>
<dbReference type="EMBL" id="JAHDVG010000486">
    <property type="protein sequence ID" value="KAH1168253.1"/>
    <property type="molecule type" value="Genomic_DNA"/>
</dbReference>
<evidence type="ECO:0000313" key="2">
    <source>
        <dbReference type="Proteomes" id="UP000827986"/>
    </source>
</evidence>
<dbReference type="Proteomes" id="UP000827986">
    <property type="component" value="Unassembled WGS sequence"/>
</dbReference>
<accession>A0A9D4ARI3</accession>
<gene>
    <name evidence="1" type="ORF">KIL84_003736</name>
</gene>